<proteinExistence type="predicted"/>
<organism evidence="2 3">
    <name type="scientific">Acidovorax soli</name>
    <dbReference type="NCBI Taxonomy" id="592050"/>
    <lineage>
        <taxon>Bacteria</taxon>
        <taxon>Pseudomonadati</taxon>
        <taxon>Pseudomonadota</taxon>
        <taxon>Betaproteobacteria</taxon>
        <taxon>Burkholderiales</taxon>
        <taxon>Comamonadaceae</taxon>
        <taxon>Acidovorax</taxon>
    </lineage>
</organism>
<dbReference type="Proteomes" id="UP000575083">
    <property type="component" value="Unassembled WGS sequence"/>
</dbReference>
<evidence type="ECO:0000313" key="2">
    <source>
        <dbReference type="EMBL" id="MBB6562070.1"/>
    </source>
</evidence>
<comment type="caution">
    <text evidence="2">The sequence shown here is derived from an EMBL/GenBank/DDBJ whole genome shotgun (WGS) entry which is preliminary data.</text>
</comment>
<name>A0A7X0PHL0_9BURK</name>
<gene>
    <name evidence="2" type="ORF">HNP48_004779</name>
</gene>
<keyword evidence="3" id="KW-1185">Reference proteome</keyword>
<dbReference type="EMBL" id="JACHLK010000011">
    <property type="protein sequence ID" value="MBB6562070.1"/>
    <property type="molecule type" value="Genomic_DNA"/>
</dbReference>
<feature type="transmembrane region" description="Helical" evidence="1">
    <location>
        <begin position="104"/>
        <end position="123"/>
    </location>
</feature>
<keyword evidence="1" id="KW-0472">Membrane</keyword>
<evidence type="ECO:0000256" key="1">
    <source>
        <dbReference type="SAM" id="Phobius"/>
    </source>
</evidence>
<reference evidence="2 3" key="1">
    <citation type="submission" date="2020-08" db="EMBL/GenBank/DDBJ databases">
        <title>Functional genomics of gut bacteria from endangered species of beetles.</title>
        <authorList>
            <person name="Carlos-Shanley C."/>
        </authorList>
    </citation>
    <scope>NUCLEOTIDE SEQUENCE [LARGE SCALE GENOMIC DNA]</scope>
    <source>
        <strain evidence="2 3">S00198</strain>
    </source>
</reference>
<keyword evidence="1" id="KW-1133">Transmembrane helix</keyword>
<evidence type="ECO:0000313" key="3">
    <source>
        <dbReference type="Proteomes" id="UP000575083"/>
    </source>
</evidence>
<accession>A0A7X0PHL0</accession>
<dbReference type="RefSeq" id="WP_184861731.1">
    <property type="nucleotide sequence ID" value="NZ_JACHLK010000011.1"/>
</dbReference>
<dbReference type="AlphaFoldDB" id="A0A7X0PHL0"/>
<feature type="transmembrane region" description="Helical" evidence="1">
    <location>
        <begin position="80"/>
        <end position="98"/>
    </location>
</feature>
<feature type="transmembrane region" description="Helical" evidence="1">
    <location>
        <begin position="44"/>
        <end position="68"/>
    </location>
</feature>
<protein>
    <submittedName>
        <fullName evidence="2">Uncharacterized protein</fullName>
    </submittedName>
</protein>
<keyword evidence="1" id="KW-0812">Transmembrane</keyword>
<sequence length="124" mass="13451">MLVTAAALIWLTGLAHSVLGERYILIRLFRRADSLPRLLGGTAFTVGTLRFAWHLTTVAWWALAYVVYALAHGPLSRDELLLVIGATALVSAVFPLVFTRGRHLSWVVFLAVGALLLASRSAGP</sequence>